<sequence length="2515" mass="263892">MGKFYKILLLSCFFALTNFKVYAQTPTINLIRFNNSASYTAGSGVSVIINPTGVFELNNQFVLELSNPGGAFTTPTVLKTLNEFYVPAINGTLPNGLAAGSYKLRIRSTNPYSEYVTNSFTVVSGSGISIPKVTSPIAPNSNFLNCINCSNENIIFGSLNRAENATVSNSINPVSQRDISICNYQSTDVYNITLISKIDALLAPPNNPILPNPIININTITHTSGIFTIPSNLSIGTHTFEIEKRNGSNISVYSVVFLFHGNATSLGNSTSEQICINESVSFAIDKTISGIGRNYYGSKYKIDYGDGTIEEYTHAELIEMQTLQHIYDSISCNLPNSYYLIKKELFNKGLANNCIDFSPNGLGVTKNVNTSSPPTANFDLLQKQCINTSIFADNTTIPGSYGTNGCLNEVTYYWYYKKPGDITFTIVPSNSPWINSTFDLTIPSTFVTIPGCWEVKLEAINPDFCQIVSEMIKTIKIEAIPTPTFTNTPQSPICAGTSVLFTNTSNILNIPCQEPIYSWTVTPVTGTPATSTGYQFIAPTNASSQNANILFTQPGSYSVVLNVTNSCGTFASTPRIIEVFGDPTVSFNPNTLTICDAAPAGYTIDFSQVGTTPTYSVAPYAPTNFTWTVTGPGVTPADYSFVGGTNANSQYPQINFTAYKTYIITVQVNGNCAGSNQASFTFILKEMPVITNTNLTQSICTGGTTSPINLTSSMASGTVFNWVVTATNGITGFTTPGTGNTIPGATLVNPSNTTGTVTYTVTPSNNGCVGTPVNFVITVNPAPLVPAQAITTCSGNAFTVSLSNNPPSVILPLGTTFTWTVTSPVGITGASNQTTPVSSIGQTLVNTTNAPIDVIYTITASTGSAPSICTSNFTLTVTVNPRPQIPNQILSVCSGNAFNLSLSNNPPSIILPSGTTYTWTVTAPAGITGASNQNTSISNIGQTLLNSTSNPINVIYNITATSGSGINTCSNSFTLTVTVNPAPSATISGNSSVCQNSNAAVITFTGLNGVAPYTFTYSINGGSNQTITTTSGNSTTLIAPTSTLGTFNYCLLNVVDSSTSSCINTNNTCVSVVVNPLPTVSTQPTTTQSICVGGTIAPLTVGYTGGVGAATYQWYSNTTNSNSGGTLIAGATNASYTPAAFTTAGTYYFYATITLSGNGCGGTTSNTAQVIVVTDPIVDTQALATQTLCQNSTPTNLTITVSGGIGTYSYQWYSNTTNSTTGGTIIPSATNATYTPPTATVGTQYYYCVVTQSGVGCNVTSAVSTVIIVPAPAITTQPASSSVCENGTPTLLTVAYTNGTGTPTYQWFSNTTNSTIGGTAIPSATTASYSPPATTIGTLYYYCEITFSSGGCTSVLSNTAEVVINPLPTVSTQPTTTQSICVGGTIAPLTVGYTGGVGTATYQWYSNTTNSNSGGTLIAGATNASYTPAAFTTAGTYYFYATITLSGNGCGSTTSNTAQVIVVADPIVDTQALATQTLCQSSTPTNLTISVSGGIGTFAYQWYSNTTNSTTGGTLITGATNATYTPPTATVGTQYYYCVVTQSGVGCNVTSAVSTVIIVPAPAITTQPASSSVCENGTPTLLTVAYTNGTGTPTYQWFSNTTNSTIGGTAIAGATTASYNPPALTVGTLYYYCEITFSSGGCTSVLSNTAEVVINQIPVVNSVSAIICSGEQYIFNSTNSNDVLPAGLQYSWNLVSMTPAGTVSGSVNNGTLQNQFIQQLVNNSNGITTLVYEVTPIAGICTGNPFTITIEVYPKPNVTFDIPIQTICNETNTSLVTLNSTLPGNITYEWNATIPSGITGALSSGTNTIPVQTLINTTNSPLTITYAATATFNNNGSSCEGNVYNYSITVNPTFTSSGIVSNYNGYNVSFFGANDGAINLTTIGGSGTYTYNWTGPNGFTSTAEDISGLFAGTYTVTINDGYCAPIILTFTLTQPPELLIQPDLSLTINLICFGDNNGAVGVLITQESVPPYDYELYDSNGNLVTSIIDSTNLNPQFTGLIAGVYSLTVIDANGGRKTVTGLTVSQPDDIVITATTTPITCYGANNASITLTVTGGTGPYQAQWDNLATGFYQNNLAAGNYSILVTDNNGCTKTIVVNIPEAPIFTINPVVLNISCFGANDGSINLNLVGGIQPISLTWSDGSTAGLVRNNLAAGTYTVTIVDSKPCTIVRTFIIVEPQPLVLSANVQNALDCNNANSGAINLLVSGGTPPFTYSWSNGTTTEDLNTIPSGNYAVLVTDSRGCTKSAQYIVNRPQPLTLNVETDTNVNCETRDISQIFEAQVSGGVPPIQLSWSSGTVSGSNNEFMTTDQDGLVVLTATDALGCTTTYSLNVDIPVIGNASFDQTSYGYTAYGIYSILDPIQFTNTATGDYVSILWNFGDGTFSNEENPIHTYVLEGNYVVTQTVTYPFGCVYVHTISLLVEKGYLLVVPTAFTPNNDALNDTYRPVTKGLKNVRMDVYDTWGSLIYSETGDVLRGWDGTIKGVNAENGNYHCKVSADTFYGSIIRAEETFVLIK</sequence>
<dbReference type="Gene3D" id="2.60.40.740">
    <property type="match status" value="2"/>
</dbReference>
<dbReference type="InterPro" id="IPR045828">
    <property type="entry name" value="PKD_Bacteroidetes"/>
</dbReference>
<accession>A0ABU9I5K0</accession>
<dbReference type="Gene3D" id="2.60.40.2700">
    <property type="match status" value="4"/>
</dbReference>
<dbReference type="CDD" id="cd00146">
    <property type="entry name" value="PKD"/>
    <property type="match status" value="1"/>
</dbReference>
<dbReference type="Pfam" id="PF13573">
    <property type="entry name" value="SprB"/>
    <property type="match status" value="3"/>
</dbReference>
<dbReference type="SMART" id="SM00089">
    <property type="entry name" value="PKD"/>
    <property type="match status" value="2"/>
</dbReference>
<dbReference type="InterPro" id="IPR007110">
    <property type="entry name" value="Ig-like_dom"/>
</dbReference>
<dbReference type="Proteomes" id="UP001393056">
    <property type="component" value="Unassembled WGS sequence"/>
</dbReference>
<dbReference type="RefSeq" id="WP_341682720.1">
    <property type="nucleotide sequence ID" value="NZ_JBBYHT010000002.1"/>
</dbReference>
<dbReference type="PROSITE" id="PS50093">
    <property type="entry name" value="PKD"/>
    <property type="match status" value="1"/>
</dbReference>
<feature type="signal peptide" evidence="1">
    <location>
        <begin position="1"/>
        <end position="23"/>
    </location>
</feature>
<comment type="caution">
    <text evidence="4">The sequence shown here is derived from an EMBL/GenBank/DDBJ whole genome shotgun (WGS) entry which is preliminary data.</text>
</comment>
<evidence type="ECO:0000313" key="4">
    <source>
        <dbReference type="EMBL" id="MEL1247685.1"/>
    </source>
</evidence>
<feature type="domain" description="PKD" evidence="2">
    <location>
        <begin position="2361"/>
        <end position="2422"/>
    </location>
</feature>
<dbReference type="InterPro" id="IPR025667">
    <property type="entry name" value="SprB_repeat"/>
</dbReference>
<proteinExistence type="predicted"/>
<feature type="domain" description="Ig-like" evidence="3">
    <location>
        <begin position="1562"/>
        <end position="1653"/>
    </location>
</feature>
<evidence type="ECO:0000313" key="5">
    <source>
        <dbReference type="Proteomes" id="UP001393056"/>
    </source>
</evidence>
<dbReference type="NCBIfam" id="TIGR04131">
    <property type="entry name" value="Bac_Flav_CTERM"/>
    <property type="match status" value="1"/>
</dbReference>
<feature type="chain" id="PRO_5046121232" evidence="1">
    <location>
        <begin position="24"/>
        <end position="2515"/>
    </location>
</feature>
<evidence type="ECO:0000259" key="3">
    <source>
        <dbReference type="PROSITE" id="PS50835"/>
    </source>
</evidence>
<protein>
    <submittedName>
        <fullName evidence="4">PKD-like domain-containing protein</fullName>
    </submittedName>
</protein>
<dbReference type="Pfam" id="PF19406">
    <property type="entry name" value="PKD_5"/>
    <property type="match status" value="5"/>
</dbReference>
<dbReference type="InterPro" id="IPR035986">
    <property type="entry name" value="PKD_dom_sf"/>
</dbReference>
<dbReference type="PROSITE" id="PS50835">
    <property type="entry name" value="IG_LIKE"/>
    <property type="match status" value="2"/>
</dbReference>
<dbReference type="Gene3D" id="2.60.40.10">
    <property type="entry name" value="Immunoglobulins"/>
    <property type="match status" value="5"/>
</dbReference>
<reference evidence="4 5" key="1">
    <citation type="submission" date="2024-04" db="EMBL/GenBank/DDBJ databases">
        <title>Flavobacterium sp. DGU41 16S ribosomal RNA gene Genome sequencing and assembly.</title>
        <authorList>
            <person name="Park S."/>
        </authorList>
    </citation>
    <scope>NUCLEOTIDE SEQUENCE [LARGE SCALE GENOMIC DNA]</scope>
    <source>
        <strain evidence="4 5">DGU41</strain>
    </source>
</reference>
<keyword evidence="5" id="KW-1185">Reference proteome</keyword>
<dbReference type="Pfam" id="PF13585">
    <property type="entry name" value="CHU_C"/>
    <property type="match status" value="1"/>
</dbReference>
<evidence type="ECO:0000256" key="1">
    <source>
        <dbReference type="SAM" id="SignalP"/>
    </source>
</evidence>
<dbReference type="EMBL" id="JBBYHT010000002">
    <property type="protein sequence ID" value="MEL1247685.1"/>
    <property type="molecule type" value="Genomic_DNA"/>
</dbReference>
<organism evidence="4 5">
    <name type="scientific">Flavobacterium helocola</name>
    <dbReference type="NCBI Taxonomy" id="3139139"/>
    <lineage>
        <taxon>Bacteria</taxon>
        <taxon>Pseudomonadati</taxon>
        <taxon>Bacteroidota</taxon>
        <taxon>Flavobacteriia</taxon>
        <taxon>Flavobacteriales</taxon>
        <taxon>Flavobacteriaceae</taxon>
        <taxon>Flavobacterium</taxon>
    </lineage>
</organism>
<evidence type="ECO:0000259" key="2">
    <source>
        <dbReference type="PROSITE" id="PS50093"/>
    </source>
</evidence>
<dbReference type="InterPro" id="IPR000601">
    <property type="entry name" value="PKD_dom"/>
</dbReference>
<dbReference type="Pfam" id="PF18911">
    <property type="entry name" value="PKD_4"/>
    <property type="match status" value="1"/>
</dbReference>
<gene>
    <name evidence="4" type="ORF">AAEO58_06470</name>
</gene>
<dbReference type="InterPro" id="IPR022409">
    <property type="entry name" value="PKD/Chitinase_dom"/>
</dbReference>
<keyword evidence="1" id="KW-0732">Signal</keyword>
<name>A0ABU9I5K0_9FLAO</name>
<dbReference type="InterPro" id="IPR026341">
    <property type="entry name" value="T9SS_type_B"/>
</dbReference>
<feature type="domain" description="Ig-like" evidence="3">
    <location>
        <begin position="1272"/>
        <end position="1363"/>
    </location>
</feature>
<dbReference type="SUPFAM" id="SSF49299">
    <property type="entry name" value="PKD domain"/>
    <property type="match status" value="2"/>
</dbReference>
<dbReference type="InterPro" id="IPR013783">
    <property type="entry name" value="Ig-like_fold"/>
</dbReference>